<evidence type="ECO:0000256" key="1">
    <source>
        <dbReference type="SAM" id="SignalP"/>
    </source>
</evidence>
<dbReference type="RefSeq" id="WP_057794764.1">
    <property type="nucleotide sequence ID" value="NZ_LAXJ01000018.1"/>
</dbReference>
<dbReference type="OrthoDB" id="7803097at2"/>
<dbReference type="STRING" id="1641875.XM53_15065"/>
<evidence type="ECO:0000313" key="2">
    <source>
        <dbReference type="EMBL" id="KRS11597.1"/>
    </source>
</evidence>
<evidence type="ECO:0000313" key="3">
    <source>
        <dbReference type="Proteomes" id="UP000051295"/>
    </source>
</evidence>
<keyword evidence="1" id="KW-0732">Signal</keyword>
<dbReference type="EMBL" id="LAXJ01000018">
    <property type="protein sequence ID" value="KRS11597.1"/>
    <property type="molecule type" value="Genomic_DNA"/>
</dbReference>
<protein>
    <submittedName>
        <fullName evidence="2">Uncharacterized protein</fullName>
    </submittedName>
</protein>
<name>A0A0T5NRN2_9RHOB</name>
<feature type="chain" id="PRO_5006663839" evidence="1">
    <location>
        <begin position="24"/>
        <end position="344"/>
    </location>
</feature>
<sequence>MIRGIIAAFVTLWLSAGAVFAQAAFDEAVALWLSGDDAESLSRLAQLAREGHSDARILLARIETMDRGPSPYRMGLEPDARRALFRDMSGKTLFGRSWLAVEASQGNRLAEMFLRSRKPFLQLQTHFALWQAGERQATDYPTRIAALYGSREMREKLVASETILPEMRPYLAFLADTPEPQADGMAALRHMLALGPEVVSPEDPETLGMAQFLALGFGFGDMSAGNRWRKPVEDWVLSDLSARPIADLCRAECPKRPGACGVALLALTGGFYEVSRLDSPYEKVIPQEQFLNSPRARVMTLRRAALARDEPNQKYLSDRPGMSRLSSCAAVLVLRERAVYARMR</sequence>
<reference evidence="2 3" key="1">
    <citation type="submission" date="2015-04" db="EMBL/GenBank/DDBJ databases">
        <title>The draft genome sequence of Roseovarius sp.R12b.</title>
        <authorList>
            <person name="Li G."/>
            <person name="Lai Q."/>
            <person name="Shao Z."/>
            <person name="Yan P."/>
        </authorList>
    </citation>
    <scope>NUCLEOTIDE SEQUENCE [LARGE SCALE GENOMIC DNA]</scope>
    <source>
        <strain evidence="2 3">R12B</strain>
    </source>
</reference>
<gene>
    <name evidence="2" type="ORF">XM53_15065</name>
</gene>
<dbReference type="AlphaFoldDB" id="A0A0T5NRN2"/>
<accession>A0A0T5NRN2</accession>
<dbReference type="Proteomes" id="UP000051295">
    <property type="component" value="Unassembled WGS sequence"/>
</dbReference>
<dbReference type="PATRIC" id="fig|1641875.4.peg.823"/>
<organism evidence="2 3">
    <name type="scientific">Roseovarius atlanticus</name>
    <dbReference type="NCBI Taxonomy" id="1641875"/>
    <lineage>
        <taxon>Bacteria</taxon>
        <taxon>Pseudomonadati</taxon>
        <taxon>Pseudomonadota</taxon>
        <taxon>Alphaproteobacteria</taxon>
        <taxon>Rhodobacterales</taxon>
        <taxon>Roseobacteraceae</taxon>
        <taxon>Roseovarius</taxon>
    </lineage>
</organism>
<comment type="caution">
    <text evidence="2">The sequence shown here is derived from an EMBL/GenBank/DDBJ whole genome shotgun (WGS) entry which is preliminary data.</text>
</comment>
<proteinExistence type="predicted"/>
<feature type="signal peptide" evidence="1">
    <location>
        <begin position="1"/>
        <end position="23"/>
    </location>
</feature>
<keyword evidence="3" id="KW-1185">Reference proteome</keyword>